<name>A0ABP1G3B8_9CHLO</name>
<evidence type="ECO:0000313" key="3">
    <source>
        <dbReference type="EMBL" id="CAL5224893.1"/>
    </source>
</evidence>
<accession>A0ABP1G3B8</accession>
<dbReference type="Proteomes" id="UP001497392">
    <property type="component" value="Unassembled WGS sequence"/>
</dbReference>
<proteinExistence type="inferred from homology"/>
<evidence type="ECO:0000256" key="1">
    <source>
        <dbReference type="ARBA" id="ARBA00009740"/>
    </source>
</evidence>
<organism evidence="3 4">
    <name type="scientific">Coccomyxa viridis</name>
    <dbReference type="NCBI Taxonomy" id="1274662"/>
    <lineage>
        <taxon>Eukaryota</taxon>
        <taxon>Viridiplantae</taxon>
        <taxon>Chlorophyta</taxon>
        <taxon>core chlorophytes</taxon>
        <taxon>Trebouxiophyceae</taxon>
        <taxon>Trebouxiophyceae incertae sedis</taxon>
        <taxon>Coccomyxaceae</taxon>
        <taxon>Coccomyxa</taxon>
    </lineage>
</organism>
<dbReference type="Pfam" id="PF06884">
    <property type="entry name" value="DUF1264"/>
    <property type="match status" value="1"/>
</dbReference>
<protein>
    <submittedName>
        <fullName evidence="3">G7654 protein</fullName>
    </submittedName>
</protein>
<feature type="region of interest" description="Disordered" evidence="2">
    <location>
        <begin position="81"/>
        <end position="103"/>
    </location>
</feature>
<evidence type="ECO:0000256" key="2">
    <source>
        <dbReference type="SAM" id="MobiDB-lite"/>
    </source>
</evidence>
<dbReference type="InterPro" id="IPR010686">
    <property type="entry name" value="OBAP-like"/>
</dbReference>
<sequence length="118" mass="13087">MSGQLYAPGVPDTAELVEMRKLVDTYGKTWHTWQVDRGDTLPLGPPQLMMAFTCDGQLKEGHVADRDSRCGKNTAELEKYRDGKITPPETVAAGANHWESSGGKAMQLELRETPFKHT</sequence>
<dbReference type="PANTHER" id="PTHR31360">
    <property type="match status" value="1"/>
</dbReference>
<dbReference type="PANTHER" id="PTHR31360:SF0">
    <property type="entry name" value="OIL BODY-ASSOCIATED PROTEIN 1B"/>
    <property type="match status" value="1"/>
</dbReference>
<dbReference type="EMBL" id="CAXHTA020000011">
    <property type="protein sequence ID" value="CAL5224893.1"/>
    <property type="molecule type" value="Genomic_DNA"/>
</dbReference>
<gene>
    <name evidence="3" type="primary">g7654</name>
    <name evidence="3" type="ORF">VP750_LOCUS6552</name>
</gene>
<reference evidence="3 4" key="1">
    <citation type="submission" date="2024-06" db="EMBL/GenBank/DDBJ databases">
        <authorList>
            <person name="Kraege A."/>
            <person name="Thomma B."/>
        </authorList>
    </citation>
    <scope>NUCLEOTIDE SEQUENCE [LARGE SCALE GENOMIC DNA]</scope>
</reference>
<keyword evidence="4" id="KW-1185">Reference proteome</keyword>
<evidence type="ECO:0000313" key="4">
    <source>
        <dbReference type="Proteomes" id="UP001497392"/>
    </source>
</evidence>
<comment type="caution">
    <text evidence="3">The sequence shown here is derived from an EMBL/GenBank/DDBJ whole genome shotgun (WGS) entry which is preliminary data.</text>
</comment>
<comment type="similarity">
    <text evidence="1">Belongs to the OBAP family.</text>
</comment>